<organism evidence="1 2">
    <name type="scientific">Knipowitschia caucasica</name>
    <name type="common">Caucasian dwarf goby</name>
    <name type="synonym">Pomatoschistus caucasicus</name>
    <dbReference type="NCBI Taxonomy" id="637954"/>
    <lineage>
        <taxon>Eukaryota</taxon>
        <taxon>Metazoa</taxon>
        <taxon>Chordata</taxon>
        <taxon>Craniata</taxon>
        <taxon>Vertebrata</taxon>
        <taxon>Euteleostomi</taxon>
        <taxon>Actinopterygii</taxon>
        <taxon>Neopterygii</taxon>
        <taxon>Teleostei</taxon>
        <taxon>Neoteleostei</taxon>
        <taxon>Acanthomorphata</taxon>
        <taxon>Gobiaria</taxon>
        <taxon>Gobiiformes</taxon>
        <taxon>Gobioidei</taxon>
        <taxon>Gobiidae</taxon>
        <taxon>Gobiinae</taxon>
        <taxon>Knipowitschia</taxon>
    </lineage>
</organism>
<keyword evidence="2" id="KW-1185">Reference proteome</keyword>
<reference evidence="1 2" key="1">
    <citation type="submission" date="2024-04" db="EMBL/GenBank/DDBJ databases">
        <authorList>
            <person name="Waldvogel A.-M."/>
            <person name="Schoenle A."/>
        </authorList>
    </citation>
    <scope>NUCLEOTIDE SEQUENCE [LARGE SCALE GENOMIC DNA]</scope>
</reference>
<sequence>MGNLCLGSIHGEKQEKLSIRGRDVPGPIPDVGTDGKEVASVWLSEQTGPDPSDPGAGVTCGERGPSLSLCDVTCWCWLRVRTVPLCLGEGEVLHGHSRSKCRSPGSSALRLCQVPSLERVV</sequence>
<dbReference type="EMBL" id="OZ035829">
    <property type="protein sequence ID" value="CAL1611816.1"/>
    <property type="molecule type" value="Genomic_DNA"/>
</dbReference>
<evidence type="ECO:0000313" key="2">
    <source>
        <dbReference type="Proteomes" id="UP001497482"/>
    </source>
</evidence>
<dbReference type="AlphaFoldDB" id="A0AAV2MEK0"/>
<protein>
    <submittedName>
        <fullName evidence="1">Uncharacterized protein</fullName>
    </submittedName>
</protein>
<proteinExistence type="predicted"/>
<accession>A0AAV2MEK0</accession>
<evidence type="ECO:0000313" key="1">
    <source>
        <dbReference type="EMBL" id="CAL1611816.1"/>
    </source>
</evidence>
<dbReference type="Proteomes" id="UP001497482">
    <property type="component" value="Chromosome 7"/>
</dbReference>
<gene>
    <name evidence="1" type="ORF">KC01_LOCUS38207</name>
</gene>
<name>A0AAV2MEK0_KNICA</name>